<dbReference type="RefSeq" id="WP_109919606.1">
    <property type="nucleotide sequence ID" value="NZ_QGLF01000001.1"/>
</dbReference>
<name>A0A317EBD9_9PROT</name>
<evidence type="ECO:0000313" key="2">
    <source>
        <dbReference type="EMBL" id="PWR23574.1"/>
    </source>
</evidence>
<reference evidence="3" key="1">
    <citation type="submission" date="2018-05" db="EMBL/GenBank/DDBJ databases">
        <title>Zavarzinia sp. HR-AS.</title>
        <authorList>
            <person name="Lee Y."/>
            <person name="Jeon C.O."/>
        </authorList>
    </citation>
    <scope>NUCLEOTIDE SEQUENCE [LARGE SCALE GENOMIC DNA]</scope>
    <source>
        <strain evidence="3">DSM 1231</strain>
    </source>
</reference>
<dbReference type="Pfam" id="PF11157">
    <property type="entry name" value="DUF2937"/>
    <property type="match status" value="1"/>
</dbReference>
<sequence>MIRHLFLILFVIAGGIGASQLPNFARAYEQRLGGALGEVQKLVDAFATQAAAEGLTFNELAERHRQSSDSAVRGTADRMLALETRRKSLAAEMTVLSATTDSFGKVVTVATGSDRELLRDTLSTYEITATLDPMFGLGGVGFGWALYGLLGLVFRRRKRATPGGFVRR</sequence>
<evidence type="ECO:0008006" key="4">
    <source>
        <dbReference type="Google" id="ProtNLM"/>
    </source>
</evidence>
<comment type="caution">
    <text evidence="2">The sequence shown here is derived from an EMBL/GenBank/DDBJ whole genome shotgun (WGS) entry which is preliminary data.</text>
</comment>
<dbReference type="OrthoDB" id="193051at2"/>
<gene>
    <name evidence="2" type="ORF">DKG75_03100</name>
</gene>
<dbReference type="Proteomes" id="UP000246077">
    <property type="component" value="Unassembled WGS sequence"/>
</dbReference>
<keyword evidence="3" id="KW-1185">Reference proteome</keyword>
<feature type="transmembrane region" description="Helical" evidence="1">
    <location>
        <begin position="134"/>
        <end position="154"/>
    </location>
</feature>
<accession>A0A317EBD9</accession>
<protein>
    <recommendedName>
        <fullName evidence="4">DUF2937 domain-containing protein</fullName>
    </recommendedName>
</protein>
<keyword evidence="1" id="KW-0472">Membrane</keyword>
<organism evidence="2 3">
    <name type="scientific">Zavarzinia compransoris</name>
    <dbReference type="NCBI Taxonomy" id="1264899"/>
    <lineage>
        <taxon>Bacteria</taxon>
        <taxon>Pseudomonadati</taxon>
        <taxon>Pseudomonadota</taxon>
        <taxon>Alphaproteobacteria</taxon>
        <taxon>Rhodospirillales</taxon>
        <taxon>Zavarziniaceae</taxon>
        <taxon>Zavarzinia</taxon>
    </lineage>
</organism>
<dbReference type="AlphaFoldDB" id="A0A317EBD9"/>
<evidence type="ECO:0000313" key="3">
    <source>
        <dbReference type="Proteomes" id="UP000246077"/>
    </source>
</evidence>
<keyword evidence="1" id="KW-0812">Transmembrane</keyword>
<evidence type="ECO:0000256" key="1">
    <source>
        <dbReference type="SAM" id="Phobius"/>
    </source>
</evidence>
<dbReference type="EMBL" id="QGLF01000001">
    <property type="protein sequence ID" value="PWR23574.1"/>
    <property type="molecule type" value="Genomic_DNA"/>
</dbReference>
<dbReference type="InterPro" id="IPR022584">
    <property type="entry name" value="DUF2937"/>
</dbReference>
<keyword evidence="1" id="KW-1133">Transmembrane helix</keyword>
<proteinExistence type="predicted"/>